<dbReference type="EMBL" id="RBOV01000405">
    <property type="protein sequence ID" value="RMN06641.1"/>
    <property type="molecule type" value="Genomic_DNA"/>
</dbReference>
<dbReference type="SMART" id="SM01217">
    <property type="entry name" value="Fn3_like"/>
    <property type="match status" value="1"/>
</dbReference>
<dbReference type="InterPro" id="IPR002772">
    <property type="entry name" value="Glyco_hydro_3_C"/>
</dbReference>
<evidence type="ECO:0000256" key="4">
    <source>
        <dbReference type="ARBA" id="ARBA00032194"/>
    </source>
</evidence>
<dbReference type="InterPro" id="IPR013783">
    <property type="entry name" value="Ig-like_fold"/>
</dbReference>
<keyword evidence="2 8" id="KW-0378">Hydrolase</keyword>
<dbReference type="InterPro" id="IPR037524">
    <property type="entry name" value="PA14/GLEYA"/>
</dbReference>
<dbReference type="SUPFAM" id="SSF51445">
    <property type="entry name" value="(Trans)glycosidases"/>
    <property type="match status" value="1"/>
</dbReference>
<dbReference type="Gene3D" id="2.60.120.260">
    <property type="entry name" value="Galactose-binding domain-like"/>
    <property type="match status" value="1"/>
</dbReference>
<organism evidence="8 9">
    <name type="scientific">Pseudomonas syringae pv. coriandricola</name>
    <dbReference type="NCBI Taxonomy" id="264453"/>
    <lineage>
        <taxon>Bacteria</taxon>
        <taxon>Pseudomonadati</taxon>
        <taxon>Pseudomonadota</taxon>
        <taxon>Gammaproteobacteria</taxon>
        <taxon>Pseudomonadales</taxon>
        <taxon>Pseudomonadaceae</taxon>
        <taxon>Pseudomonas</taxon>
    </lineage>
</organism>
<dbReference type="Proteomes" id="UP000271468">
    <property type="component" value="Unassembled WGS sequence"/>
</dbReference>
<dbReference type="Pfam" id="PF00933">
    <property type="entry name" value="Glyco_hydro_3"/>
    <property type="match status" value="1"/>
</dbReference>
<dbReference type="PROSITE" id="PS51820">
    <property type="entry name" value="PA14"/>
    <property type="match status" value="1"/>
</dbReference>
<dbReference type="AlphaFoldDB" id="A0A3M3J8K0"/>
<gene>
    <name evidence="8" type="ORF">ALQ65_04904</name>
</gene>
<evidence type="ECO:0000256" key="1">
    <source>
        <dbReference type="ARBA" id="ARBA00005336"/>
    </source>
</evidence>
<dbReference type="GO" id="GO:0008422">
    <property type="term" value="F:beta-glucosidase activity"/>
    <property type="evidence" value="ECO:0007669"/>
    <property type="project" value="UniProtKB-ARBA"/>
</dbReference>
<evidence type="ECO:0000259" key="7">
    <source>
        <dbReference type="PROSITE" id="PS51820"/>
    </source>
</evidence>
<evidence type="ECO:0000313" key="8">
    <source>
        <dbReference type="EMBL" id="RMN06641.1"/>
    </source>
</evidence>
<evidence type="ECO:0000256" key="2">
    <source>
        <dbReference type="ARBA" id="ARBA00022801"/>
    </source>
</evidence>
<comment type="similarity">
    <text evidence="1">Belongs to the glycosyl hydrolase 3 family.</text>
</comment>
<evidence type="ECO:0000256" key="5">
    <source>
        <dbReference type="ARBA" id="ARBA00032594"/>
    </source>
</evidence>
<dbReference type="SMART" id="SM00758">
    <property type="entry name" value="PA14"/>
    <property type="match status" value="1"/>
</dbReference>
<dbReference type="Pfam" id="PF07691">
    <property type="entry name" value="PA14"/>
    <property type="match status" value="1"/>
</dbReference>
<accession>A0A3M3J8K0</accession>
<dbReference type="InterPro" id="IPR017853">
    <property type="entry name" value="GH"/>
</dbReference>
<dbReference type="InterPro" id="IPR001764">
    <property type="entry name" value="Glyco_hydro_3_N"/>
</dbReference>
<dbReference type="InterPro" id="IPR026891">
    <property type="entry name" value="Fn3-like"/>
</dbReference>
<dbReference type="GO" id="GO:0005975">
    <property type="term" value="P:carbohydrate metabolic process"/>
    <property type="evidence" value="ECO:0007669"/>
    <property type="project" value="InterPro"/>
</dbReference>
<evidence type="ECO:0000256" key="6">
    <source>
        <dbReference type="SAM" id="MobiDB-lite"/>
    </source>
</evidence>
<dbReference type="InterPro" id="IPR011658">
    <property type="entry name" value="PA14_dom"/>
</dbReference>
<evidence type="ECO:0000313" key="9">
    <source>
        <dbReference type="Proteomes" id="UP000271468"/>
    </source>
</evidence>
<dbReference type="InterPro" id="IPR036962">
    <property type="entry name" value="Glyco_hydro_3_N_sf"/>
</dbReference>
<protein>
    <recommendedName>
        <fullName evidence="5">Beta-D-glucoside glucohydrolase</fullName>
    </recommendedName>
    <alternativeName>
        <fullName evidence="3">Cellobiase</fullName>
    </alternativeName>
    <alternativeName>
        <fullName evidence="4">Gentiobiase</fullName>
    </alternativeName>
</protein>
<feature type="region of interest" description="Disordered" evidence="6">
    <location>
        <begin position="38"/>
        <end position="62"/>
    </location>
</feature>
<dbReference type="Gene3D" id="2.60.40.10">
    <property type="entry name" value="Immunoglobulins"/>
    <property type="match status" value="1"/>
</dbReference>
<dbReference type="PANTHER" id="PTHR42715:SF10">
    <property type="entry name" value="BETA-GLUCOSIDASE"/>
    <property type="match status" value="1"/>
</dbReference>
<dbReference type="PANTHER" id="PTHR42715">
    <property type="entry name" value="BETA-GLUCOSIDASE"/>
    <property type="match status" value="1"/>
</dbReference>
<dbReference type="InterPro" id="IPR050288">
    <property type="entry name" value="Cellulose_deg_GH3"/>
</dbReference>
<dbReference type="Gene3D" id="3.20.20.300">
    <property type="entry name" value="Glycoside hydrolase, family 3, N-terminal domain"/>
    <property type="match status" value="1"/>
</dbReference>
<evidence type="ECO:0000256" key="3">
    <source>
        <dbReference type="ARBA" id="ARBA00031448"/>
    </source>
</evidence>
<feature type="domain" description="PA14" evidence="7">
    <location>
        <begin position="510"/>
        <end position="673"/>
    </location>
</feature>
<name>A0A3M3J8K0_9PSED</name>
<reference evidence="8 9" key="1">
    <citation type="submission" date="2018-08" db="EMBL/GenBank/DDBJ databases">
        <title>Recombination of ecologically and evolutionarily significant loci maintains genetic cohesion in the Pseudomonas syringae species complex.</title>
        <authorList>
            <person name="Dillon M."/>
            <person name="Thakur S."/>
            <person name="Almeida R.N.D."/>
            <person name="Weir B.S."/>
            <person name="Guttman D.S."/>
        </authorList>
    </citation>
    <scope>NUCLEOTIDE SEQUENCE [LARGE SCALE GENOMIC DNA]</scope>
    <source>
        <strain evidence="8 9">ICMP 12341</strain>
    </source>
</reference>
<comment type="caution">
    <text evidence="8">The sequence shown here is derived from an EMBL/GenBank/DDBJ whole genome shotgun (WGS) entry which is preliminary data.</text>
</comment>
<proteinExistence type="inferred from homology"/>
<dbReference type="PRINTS" id="PR00133">
    <property type="entry name" value="GLHYDRLASE3"/>
</dbReference>
<dbReference type="Gene3D" id="3.40.50.1700">
    <property type="entry name" value="Glycoside hydrolase family 3 C-terminal domain"/>
    <property type="match status" value="1"/>
</dbReference>
<dbReference type="InterPro" id="IPR036881">
    <property type="entry name" value="Glyco_hydro_3_C_sf"/>
</dbReference>
<dbReference type="Pfam" id="PF01915">
    <property type="entry name" value="Glyco_hydro_3_C"/>
    <property type="match status" value="1"/>
</dbReference>
<dbReference type="Pfam" id="PF14310">
    <property type="entry name" value="Fn3-like"/>
    <property type="match status" value="1"/>
</dbReference>
<dbReference type="SUPFAM" id="SSF52279">
    <property type="entry name" value="Beta-D-glucan exohydrolase, C-terminal domain"/>
    <property type="match status" value="1"/>
</dbReference>
<sequence>MTRITLCPRRRASAACRSIPSANASPGLIAPLKKHPAAPRPLLMPRSRQQTPPPAMKNAEPVVDVPNFPRPYVRNSSVSMIKQGLSLSVLALSVAQASTVLAVTPMTGNEVEARVGAMLDNMTQSEKINFSRVDDGRMIPKLDKFNLQGTVAYDSAMGVLVGGKTFGAQYPSPSALAATWSINRAKEFGLAIGYETRIAGGQQMLSPAINLYRTPFNGRSAEYMSGEDPFLGAVLAPAVTNGIQVQGVQAAAKHYLMNEQEANRHYLDVKIDERAMQELYLPGFESLVKNANIASIMCGYNKINGEYACENHHLITDILKGQWGFQGNVMSDFNSVQDAFKGAWAGTDIDMPSGLQFTEAKLLPYVWNGQLHQNVIDDKVRRNLRALVSYGFDKGINKAQPLEHREYGQLAALNVAREAIVLLRNEPVDGQKPLLPLPRNAKIAVIGDMAVQPPTAPFGTAYSAPASYVTEVSGLKQLASSASNVDYLPQMSLNPKSSVWYQPGTDKQAISNTGVKAEYYANTSLSGDPVATRIEPGVNLDWITSTNMTDNGASTVSGYSPAPGAFSARFTGKIKPTISGAHVFKVRADGPYKLWINDELVLEDDGAQVSFDLIPVVPRTVKTPNLKAGTEYNVRLEYRRMKGNFTPVLGGMNGVQMSWASLRPPKNLADYDAVVVAAVSNFEYEGESLDHPFELPQFQSELISFIQKANPKTIVVMHGGGGMDMQPWADKVAASLHAWFPGQQGGQALAEILYGKVNPSGKLPITLDKKAQDNPSYASFSNPVPYYFSSPNPPTEMTYSEGLYLGYRGYDKKHTKPLYPFGFGLSYTTYAYSDLKLSSNVLAPGATIQASFTVTNTGDKAGFEVAQLYVQPSKPQVDRPEKELKGFSKVYLKPGESKTVTIALDSRSFAYYSPDSVSWNVDPGKFKVLVGKDSESLTLDRTVVALYPEQLTTRDSNPLPIPLRNAVQVKPEQAY</sequence>
<dbReference type="FunFam" id="2.60.40.10:FF:000495">
    <property type="entry name" value="Periplasmic beta-glucosidase"/>
    <property type="match status" value="1"/>
</dbReference>